<feature type="transmembrane region" description="Helical" evidence="7">
    <location>
        <begin position="187"/>
        <end position="212"/>
    </location>
</feature>
<sequence>MESLEIADFGKVDFSDRMPSYSQIVSLYQNPGIKVAANTATEILVGEPYTDPLEIGLTLPVSFLTDLNDSHQTQLVASDLIGKIASLELVEFRSEGPVYGTFQTPIIRILKDDFFDTNSFMSDSEVKKALGENQFTTNHSFILLELHNPETNETAIERISENQKYLAFSQTGIMAVIINFIKIIQGLLIFLSSQAVIVAIVMISVILYINIIERRKEIGVMKAIGYHNKEINLIFSVEGLLITFIALLLGIIASLTIGTLTNVVVATHFPQLTKVFSLKLSAISYTTVLAFLMAVAASGIPMLKVGKLDPAEAIRSE</sequence>
<dbReference type="PANTHER" id="PTHR30572">
    <property type="entry name" value="MEMBRANE COMPONENT OF TRANSPORTER-RELATED"/>
    <property type="match status" value="1"/>
</dbReference>
<dbReference type="GO" id="GO:0022857">
    <property type="term" value="F:transmembrane transporter activity"/>
    <property type="evidence" value="ECO:0007669"/>
    <property type="project" value="TreeGrafter"/>
</dbReference>
<keyword evidence="5 7" id="KW-0472">Membrane</keyword>
<evidence type="ECO:0000313" key="9">
    <source>
        <dbReference type="EMBL" id="RST94383.1"/>
    </source>
</evidence>
<evidence type="ECO:0000256" key="7">
    <source>
        <dbReference type="SAM" id="Phobius"/>
    </source>
</evidence>
<feature type="transmembrane region" description="Helical" evidence="7">
    <location>
        <begin position="233"/>
        <end position="260"/>
    </location>
</feature>
<dbReference type="EMBL" id="NGJU01000015">
    <property type="protein sequence ID" value="RST94383.1"/>
    <property type="molecule type" value="Genomic_DNA"/>
</dbReference>
<name>A0A429ZL38_9ENTE</name>
<evidence type="ECO:0000256" key="6">
    <source>
        <dbReference type="ARBA" id="ARBA00038076"/>
    </source>
</evidence>
<keyword evidence="3 7" id="KW-0812">Transmembrane</keyword>
<evidence type="ECO:0000256" key="3">
    <source>
        <dbReference type="ARBA" id="ARBA00022692"/>
    </source>
</evidence>
<dbReference type="GO" id="GO:0005886">
    <property type="term" value="C:plasma membrane"/>
    <property type="evidence" value="ECO:0007669"/>
    <property type="project" value="UniProtKB-SubCell"/>
</dbReference>
<dbReference type="Pfam" id="PF02687">
    <property type="entry name" value="FtsX"/>
    <property type="match status" value="1"/>
</dbReference>
<evidence type="ECO:0000256" key="2">
    <source>
        <dbReference type="ARBA" id="ARBA00022475"/>
    </source>
</evidence>
<reference evidence="9 10" key="1">
    <citation type="submission" date="2017-05" db="EMBL/GenBank/DDBJ databases">
        <title>Vagococcus spp. assemblies.</title>
        <authorList>
            <person name="Gulvik C.A."/>
        </authorList>
    </citation>
    <scope>NUCLEOTIDE SEQUENCE [LARGE SCALE GENOMIC DNA]</scope>
    <source>
        <strain evidence="9 10">NCFB 2777</strain>
    </source>
</reference>
<feature type="domain" description="ABC3 transporter permease C-terminal" evidence="8">
    <location>
        <begin position="190"/>
        <end position="310"/>
    </location>
</feature>
<evidence type="ECO:0000256" key="4">
    <source>
        <dbReference type="ARBA" id="ARBA00022989"/>
    </source>
</evidence>
<accession>A0A429ZL38</accession>
<dbReference type="Proteomes" id="UP000287239">
    <property type="component" value="Unassembled WGS sequence"/>
</dbReference>
<keyword evidence="4 7" id="KW-1133">Transmembrane helix</keyword>
<gene>
    <name evidence="9" type="ORF">CBF35_10405</name>
</gene>
<evidence type="ECO:0000256" key="5">
    <source>
        <dbReference type="ARBA" id="ARBA00023136"/>
    </source>
</evidence>
<evidence type="ECO:0000313" key="10">
    <source>
        <dbReference type="Proteomes" id="UP000287239"/>
    </source>
</evidence>
<evidence type="ECO:0000259" key="8">
    <source>
        <dbReference type="Pfam" id="PF02687"/>
    </source>
</evidence>
<proteinExistence type="inferred from homology"/>
<dbReference type="AlphaFoldDB" id="A0A429ZL38"/>
<keyword evidence="10" id="KW-1185">Reference proteome</keyword>
<comment type="caution">
    <text evidence="9">The sequence shown here is derived from an EMBL/GenBank/DDBJ whole genome shotgun (WGS) entry which is preliminary data.</text>
</comment>
<evidence type="ECO:0000256" key="1">
    <source>
        <dbReference type="ARBA" id="ARBA00004651"/>
    </source>
</evidence>
<dbReference type="PANTHER" id="PTHR30572:SF4">
    <property type="entry name" value="ABC TRANSPORTER PERMEASE YTRF"/>
    <property type="match status" value="1"/>
</dbReference>
<dbReference type="InterPro" id="IPR050250">
    <property type="entry name" value="Macrolide_Exporter_MacB"/>
</dbReference>
<protein>
    <recommendedName>
        <fullName evidence="8">ABC3 transporter permease C-terminal domain-containing protein</fullName>
    </recommendedName>
</protein>
<comment type="similarity">
    <text evidence="6">Belongs to the ABC-4 integral membrane protein family.</text>
</comment>
<dbReference type="InterPro" id="IPR003838">
    <property type="entry name" value="ABC3_permease_C"/>
</dbReference>
<dbReference type="OrthoDB" id="9770036at2"/>
<comment type="subcellular location">
    <subcellularLocation>
        <location evidence="1">Cell membrane</location>
        <topology evidence="1">Multi-pass membrane protein</topology>
    </subcellularLocation>
</comment>
<organism evidence="9 10">
    <name type="scientific">Vagococcus salmoninarum</name>
    <dbReference type="NCBI Taxonomy" id="2739"/>
    <lineage>
        <taxon>Bacteria</taxon>
        <taxon>Bacillati</taxon>
        <taxon>Bacillota</taxon>
        <taxon>Bacilli</taxon>
        <taxon>Lactobacillales</taxon>
        <taxon>Enterococcaceae</taxon>
        <taxon>Vagococcus</taxon>
    </lineage>
</organism>
<keyword evidence="2" id="KW-1003">Cell membrane</keyword>
<feature type="transmembrane region" description="Helical" evidence="7">
    <location>
        <begin position="280"/>
        <end position="300"/>
    </location>
</feature>